<evidence type="ECO:0000313" key="2">
    <source>
        <dbReference type="Proteomes" id="UP000554342"/>
    </source>
</evidence>
<evidence type="ECO:0008006" key="3">
    <source>
        <dbReference type="Google" id="ProtNLM"/>
    </source>
</evidence>
<accession>A0A840YWF9</accession>
<reference evidence="1 2" key="1">
    <citation type="submission" date="2020-08" db="EMBL/GenBank/DDBJ databases">
        <title>Genomic Encyclopedia of Type Strains, Phase IV (KMG-IV): sequencing the most valuable type-strain genomes for metagenomic binning, comparative biology and taxonomic classification.</title>
        <authorList>
            <person name="Goeker M."/>
        </authorList>
    </citation>
    <scope>NUCLEOTIDE SEQUENCE [LARGE SCALE GENOMIC DNA]</scope>
    <source>
        <strain evidence="1 2">DSM 27203</strain>
    </source>
</reference>
<keyword evidence="2" id="KW-1185">Reference proteome</keyword>
<name>A0A840YWF9_9SPHN</name>
<dbReference type="EMBL" id="JACIJI010000001">
    <property type="protein sequence ID" value="MBB5717887.1"/>
    <property type="molecule type" value="Genomic_DNA"/>
</dbReference>
<dbReference type="Proteomes" id="UP000554342">
    <property type="component" value="Unassembled WGS sequence"/>
</dbReference>
<evidence type="ECO:0000313" key="1">
    <source>
        <dbReference type="EMBL" id="MBB5717887.1"/>
    </source>
</evidence>
<organism evidence="1 2">
    <name type="scientific">Stakelama sediminis</name>
    <dbReference type="NCBI Taxonomy" id="463200"/>
    <lineage>
        <taxon>Bacteria</taxon>
        <taxon>Pseudomonadati</taxon>
        <taxon>Pseudomonadota</taxon>
        <taxon>Alphaproteobacteria</taxon>
        <taxon>Sphingomonadales</taxon>
        <taxon>Sphingomonadaceae</taxon>
        <taxon>Stakelama</taxon>
    </lineage>
</organism>
<comment type="caution">
    <text evidence="1">The sequence shown here is derived from an EMBL/GenBank/DDBJ whole genome shotgun (WGS) entry which is preliminary data.</text>
</comment>
<proteinExistence type="predicted"/>
<sequence>MSIPPETLMAYADGELDPIAAKRVEKAMAADPDLARQVAEHRALAEQLRGTFASVAEAPVPESLRAPLEASAKVASLDEARAPRSGRSTHWFRNAGALAAMLVVGVMVGQLVPHDGGPVAEKRGALVASGTLAHALNTQLAATQPEDAPVRMLVSFRDRQGAYCRTFAGSMANGIACHQGDGWRIRQLRAGHAEAATAYRQAGSEAAAVLADAQTMMAGAPLSADQEARARADHWR</sequence>
<protein>
    <recommendedName>
        <fullName evidence="3">Anti-sigma factor</fullName>
    </recommendedName>
</protein>
<gene>
    <name evidence="1" type="ORF">FHR23_000794</name>
</gene>
<dbReference type="AlphaFoldDB" id="A0A840YWF9"/>
<dbReference type="RefSeq" id="WP_184001595.1">
    <property type="nucleotide sequence ID" value="NZ_BAABIF010000004.1"/>
</dbReference>
<dbReference type="Gene3D" id="1.10.10.1320">
    <property type="entry name" value="Anti-sigma factor, zinc-finger domain"/>
    <property type="match status" value="1"/>
</dbReference>
<dbReference type="InterPro" id="IPR041916">
    <property type="entry name" value="Anti_sigma_zinc_sf"/>
</dbReference>